<keyword evidence="11" id="KW-1185">Reference proteome</keyword>
<dbReference type="InterPro" id="IPR008979">
    <property type="entry name" value="Galactose-bd-like_sf"/>
</dbReference>
<dbReference type="Pfam" id="PF22666">
    <property type="entry name" value="Glyco_hydro_2_N2"/>
    <property type="match status" value="1"/>
</dbReference>
<dbReference type="KEGG" id="pbf:CFX0092_A1386"/>
<dbReference type="Pfam" id="PF02836">
    <property type="entry name" value="Glyco_hydro_2_C"/>
    <property type="match status" value="1"/>
</dbReference>
<protein>
    <recommendedName>
        <fullName evidence="3">beta-mannosidase</fullName>
        <ecNumber evidence="3">3.2.1.25</ecNumber>
    </recommendedName>
</protein>
<evidence type="ECO:0000256" key="5">
    <source>
        <dbReference type="ARBA" id="ARBA00022801"/>
    </source>
</evidence>
<evidence type="ECO:0000259" key="8">
    <source>
        <dbReference type="Pfam" id="PF02836"/>
    </source>
</evidence>
<feature type="domain" description="Glycoside hydrolase family 2 catalytic" evidence="8">
    <location>
        <begin position="358"/>
        <end position="483"/>
    </location>
</feature>
<evidence type="ECO:0000313" key="10">
    <source>
        <dbReference type="EMBL" id="CUS03264.2"/>
    </source>
</evidence>
<dbReference type="Proteomes" id="UP000215027">
    <property type="component" value="Chromosome I"/>
</dbReference>
<organism evidence="10 11">
    <name type="scientific">Candidatus Promineifilum breve</name>
    <dbReference type="NCBI Taxonomy" id="1806508"/>
    <lineage>
        <taxon>Bacteria</taxon>
        <taxon>Bacillati</taxon>
        <taxon>Chloroflexota</taxon>
        <taxon>Ardenticatenia</taxon>
        <taxon>Candidatus Promineifilales</taxon>
        <taxon>Candidatus Promineifilaceae</taxon>
        <taxon>Candidatus Promineifilum</taxon>
    </lineage>
</organism>
<evidence type="ECO:0000256" key="4">
    <source>
        <dbReference type="ARBA" id="ARBA00022729"/>
    </source>
</evidence>
<dbReference type="InterPro" id="IPR050887">
    <property type="entry name" value="Beta-mannosidase_GH2"/>
</dbReference>
<evidence type="ECO:0000259" key="9">
    <source>
        <dbReference type="Pfam" id="PF22666"/>
    </source>
</evidence>
<feature type="domain" description="Beta-mannosidase-like galactose-binding" evidence="9">
    <location>
        <begin position="26"/>
        <end position="219"/>
    </location>
</feature>
<dbReference type="InterPro" id="IPR006102">
    <property type="entry name" value="Ig-like_GH2"/>
</dbReference>
<proteinExistence type="inferred from homology"/>
<reference evidence="10" key="1">
    <citation type="submission" date="2016-01" db="EMBL/GenBank/DDBJ databases">
        <authorList>
            <person name="Mcilroy J.S."/>
            <person name="Karst M S."/>
            <person name="Albertsen M."/>
        </authorList>
    </citation>
    <scope>NUCLEOTIDE SEQUENCE</scope>
    <source>
        <strain evidence="10">Cfx-K</strain>
    </source>
</reference>
<evidence type="ECO:0000256" key="2">
    <source>
        <dbReference type="ARBA" id="ARBA00007401"/>
    </source>
</evidence>
<dbReference type="Gene3D" id="2.60.40.10">
    <property type="entry name" value="Immunoglobulins"/>
    <property type="match status" value="1"/>
</dbReference>
<dbReference type="Gene3D" id="2.60.120.260">
    <property type="entry name" value="Galactose-binding domain-like"/>
    <property type="match status" value="1"/>
</dbReference>
<keyword evidence="5 10" id="KW-0378">Hydrolase</keyword>
<dbReference type="GO" id="GO:0005975">
    <property type="term" value="P:carbohydrate metabolic process"/>
    <property type="evidence" value="ECO:0007669"/>
    <property type="project" value="InterPro"/>
</dbReference>
<dbReference type="SUPFAM" id="SSF49785">
    <property type="entry name" value="Galactose-binding domain-like"/>
    <property type="match status" value="1"/>
</dbReference>
<dbReference type="Pfam" id="PF00703">
    <property type="entry name" value="Glyco_hydro_2"/>
    <property type="match status" value="1"/>
</dbReference>
<accession>A0A160T154</accession>
<dbReference type="AlphaFoldDB" id="A0A160T154"/>
<name>A0A160T154_9CHLR</name>
<dbReference type="EC" id="3.2.1.25" evidence="3"/>
<dbReference type="EMBL" id="LN890655">
    <property type="protein sequence ID" value="CUS03264.2"/>
    <property type="molecule type" value="Genomic_DNA"/>
</dbReference>
<evidence type="ECO:0000259" key="7">
    <source>
        <dbReference type="Pfam" id="PF00703"/>
    </source>
</evidence>
<dbReference type="PANTHER" id="PTHR43730">
    <property type="entry name" value="BETA-MANNOSIDASE"/>
    <property type="match status" value="1"/>
</dbReference>
<dbReference type="GO" id="GO:0004567">
    <property type="term" value="F:beta-mannosidase activity"/>
    <property type="evidence" value="ECO:0007669"/>
    <property type="project" value="UniProtKB-EC"/>
</dbReference>
<dbReference type="RefSeq" id="WP_095042785.1">
    <property type="nucleotide sequence ID" value="NZ_LN890655.1"/>
</dbReference>
<keyword evidence="4" id="KW-0732">Signal</keyword>
<evidence type="ECO:0000256" key="6">
    <source>
        <dbReference type="ARBA" id="ARBA00023295"/>
    </source>
</evidence>
<dbReference type="InterPro" id="IPR017853">
    <property type="entry name" value="GH"/>
</dbReference>
<evidence type="ECO:0000256" key="3">
    <source>
        <dbReference type="ARBA" id="ARBA00012754"/>
    </source>
</evidence>
<feature type="domain" description="Glycoside hydrolase family 2 immunoglobulin-like beta-sandwich" evidence="7">
    <location>
        <begin position="229"/>
        <end position="338"/>
    </location>
</feature>
<sequence length="1045" mass="114918">MAPMPVNDLTTSKDHVCDISLNGNDWQLVATNDAALIPTDDLDWIPAAVPGNVQSDLEVAHRLKPLWYGAGDERLIEVMQQFWWYRKSFFVPAHFIGRRLTLAFGGVDFSCTVWLNGIKIGHHAGMFRPFTLDISRHVRFDADNELQIRIDPVPPELVVYLTESDGAMSGGGPGYPQDLAPHFFVHGIDRMRQILQDLKSPTNFGWDWGVNIYTLGIWRDVRLEVTGDARIESTRVLSTLNDDHSQATLQIELAVDCQRPLMGTLACVVTGPGKVEIAGQVSLRQGEQQLAVSLVLGNPELWWPNGHGHQPLYTLTVNLIDGESGQTMARRTTRFGIREVDWQQVQGAPPDFINPYRLVINGRPIRMIGSNIIPPDLLFGRMNERGLHLIELARHAGLNTLRVWGGGALLTDDMYDLADAYGIMLSQEFPLANCSPESDPIFLGNLQQTAGAIVRRLRNHPCIIEWSGGNEMKWRQGEDHPALHVLEQVTAEMDGRLFRATCPIQGSRHSPWNYDPDTHYSHYDNQALTDNIGDSLLMRYGEFGAATPAHLETWLREIPPADRWPADDEANPVLIRKNVVRAVFGDDFWLQKSNIVRLFGPIDDLATLIAAGQFAAAHGLRYAVDALRRRGERLGGLTTWDYNEPWPNGAGSYLIDYDGRPLMSYTFMEQAVAPLALSLQYESNLYQAAAGFQASVWLVSDAPEATAGLHWEWRATDSQGRRLAGGGGTSNVLPQQALVVDRLAIAPTDDASRLILLETRLRDAANMILAERVEIIGSAESDSPLRGLLPGATGEEAVRPTTLTVRAVATDDGGLALQVTNNGAMTALFVEARPLIVYRSDLLIDNQYVCIPPGEMRTLNIKRSIHSTQALTLTQTGWRVVAWNAPEVIVAPDETVVLVVGRQDAMCQEFDTRPKGARSLIMHESLDPAVIPYLVGENGSELMLQFQASAAAAGQAARLTIHTADQAPETPTSVTVWGNDAVFWAEHGPGLGVQDTDPAHLAFPATIAIELPAGVLIEGSNIIRIAATNGWFTLDSICLVSLPGP</sequence>
<dbReference type="InterPro" id="IPR054593">
    <property type="entry name" value="Beta-mannosidase-like_N2"/>
</dbReference>
<dbReference type="InterPro" id="IPR013783">
    <property type="entry name" value="Ig-like_fold"/>
</dbReference>
<keyword evidence="6 10" id="KW-0326">Glycosidase</keyword>
<gene>
    <name evidence="10" type="ORF">CFX0092_A1386</name>
</gene>
<evidence type="ECO:0000256" key="1">
    <source>
        <dbReference type="ARBA" id="ARBA00000829"/>
    </source>
</evidence>
<dbReference type="InterPro" id="IPR006103">
    <property type="entry name" value="Glyco_hydro_2_cat"/>
</dbReference>
<dbReference type="SUPFAM" id="SSF49303">
    <property type="entry name" value="beta-Galactosidase/glucuronidase domain"/>
    <property type="match status" value="1"/>
</dbReference>
<evidence type="ECO:0000313" key="11">
    <source>
        <dbReference type="Proteomes" id="UP000215027"/>
    </source>
</evidence>
<dbReference type="Gene3D" id="3.20.20.80">
    <property type="entry name" value="Glycosidases"/>
    <property type="match status" value="1"/>
</dbReference>
<dbReference type="InterPro" id="IPR036156">
    <property type="entry name" value="Beta-gal/glucu_dom_sf"/>
</dbReference>
<dbReference type="PANTHER" id="PTHR43730:SF1">
    <property type="entry name" value="BETA-MANNOSIDASE"/>
    <property type="match status" value="1"/>
</dbReference>
<comment type="catalytic activity">
    <reaction evidence="1">
        <text>Hydrolysis of terminal, non-reducing beta-D-mannose residues in beta-D-mannosides.</text>
        <dbReference type="EC" id="3.2.1.25"/>
    </reaction>
</comment>
<dbReference type="SUPFAM" id="SSF51445">
    <property type="entry name" value="(Trans)glycosidases"/>
    <property type="match status" value="1"/>
</dbReference>
<dbReference type="OrthoDB" id="9801077at2"/>
<comment type="similarity">
    <text evidence="2">Belongs to the glycosyl hydrolase 2 family.</text>
</comment>
<dbReference type="GO" id="GO:0006516">
    <property type="term" value="P:glycoprotein catabolic process"/>
    <property type="evidence" value="ECO:0007669"/>
    <property type="project" value="TreeGrafter"/>
</dbReference>